<evidence type="ECO:0000256" key="1">
    <source>
        <dbReference type="ARBA" id="ARBA00011881"/>
    </source>
</evidence>
<dbReference type="Pfam" id="PF03098">
    <property type="entry name" value="An_peroxidase"/>
    <property type="match status" value="2"/>
</dbReference>
<dbReference type="AlphaFoldDB" id="A0A2N3MXN0"/>
<keyword evidence="6" id="KW-0349">Heme</keyword>
<dbReference type="GO" id="GO:0005506">
    <property type="term" value="F:iron ion binding"/>
    <property type="evidence" value="ECO:0007669"/>
    <property type="project" value="InterPro"/>
</dbReference>
<dbReference type="PANTHER" id="PTHR11903">
    <property type="entry name" value="PROSTAGLANDIN G/H SYNTHASE"/>
    <property type="match status" value="1"/>
</dbReference>
<dbReference type="Gene3D" id="1.10.630.10">
    <property type="entry name" value="Cytochrome P450"/>
    <property type="match status" value="1"/>
</dbReference>
<keyword evidence="9" id="KW-1185">Reference proteome</keyword>
<evidence type="ECO:0000256" key="5">
    <source>
        <dbReference type="ARBA" id="ARBA00023004"/>
    </source>
</evidence>
<protein>
    <recommendedName>
        <fullName evidence="10">Linoleate 8R-lipoxygenase</fullName>
    </recommendedName>
</protein>
<dbReference type="InterPro" id="IPR037120">
    <property type="entry name" value="Haem_peroxidase_sf_animal"/>
</dbReference>
<gene>
    <name evidence="8" type="ORF">jhhlp_008291</name>
</gene>
<keyword evidence="3" id="KW-0223">Dioxygenase</keyword>
<accession>A0A2N3MXN0</accession>
<organism evidence="8 9">
    <name type="scientific">Lomentospora prolificans</name>
    <dbReference type="NCBI Taxonomy" id="41688"/>
    <lineage>
        <taxon>Eukaryota</taxon>
        <taxon>Fungi</taxon>
        <taxon>Dikarya</taxon>
        <taxon>Ascomycota</taxon>
        <taxon>Pezizomycotina</taxon>
        <taxon>Sordariomycetes</taxon>
        <taxon>Hypocreomycetidae</taxon>
        <taxon>Microascales</taxon>
        <taxon>Microascaceae</taxon>
        <taxon>Lomentospora</taxon>
    </lineage>
</organism>
<dbReference type="GO" id="GO:0016705">
    <property type="term" value="F:oxidoreductase activity, acting on paired donors, with incorporation or reduction of molecular oxygen"/>
    <property type="evidence" value="ECO:0007669"/>
    <property type="project" value="InterPro"/>
</dbReference>
<dbReference type="CDD" id="cd20612">
    <property type="entry name" value="CYP_LDS-like_C"/>
    <property type="match status" value="1"/>
</dbReference>
<dbReference type="InterPro" id="IPR001128">
    <property type="entry name" value="Cyt_P450"/>
</dbReference>
<comment type="caution">
    <text evidence="8">The sequence shown here is derived from an EMBL/GenBank/DDBJ whole genome shotgun (WGS) entry which is preliminary data.</text>
</comment>
<name>A0A2N3MXN0_9PEZI</name>
<dbReference type="SUPFAM" id="SSF48264">
    <property type="entry name" value="Cytochrome P450"/>
    <property type="match status" value="1"/>
</dbReference>
<keyword evidence="4" id="KW-0560">Oxidoreductase</keyword>
<dbReference type="GO" id="GO:0004497">
    <property type="term" value="F:monooxygenase activity"/>
    <property type="evidence" value="ECO:0007669"/>
    <property type="project" value="InterPro"/>
</dbReference>
<sequence>MAPSENNGAHNGTGEKSNGVQHITNSGANGADGEKCPVKGGMSEVNGQAPRFVPTGATDGGPVSGPPKPKKEPGFFRSLSALKQLSKRPLPNAMGDGTYPVVQNRPKLKQDLVTISMKDVKTLVEMVKNKLTGHGITDDKTMIMERVIALVADLPHQSKLREELTNSFLTELWDSLDHPPLLYVGDLYRFRTADGSHNQNPLLPNLGAAGSVYSRSVRPGKIPLGALPDPEQVFEAVMARRQYKKHPNNVSSILWYWASIIIHDLFWTDMRDSTKTKTSSYLDLSPLYGSNQEMQDSIRTFQDGLLKVDSFADKRLIGMPPGVSVLLIMFNRFHNYVAKNLAAINEGGRFTKPRPDLPEDQAKLAWKKYDEELFQTARLVTSGLYINITLVDYVRNIVNLNRVDTTWTLDPRQEMGINMGTKAGAERGTGNIVSAEFNLCYRWHSCISDRDDKWIREFYGSIFGDRAETMTTPQMMMAFAEYERSIPENPIERTFGGFKRDSNGRFNDDELVECITSAIEDPAGAFGARNVPRVMKPIEILGILQGRKWNCAGLNEFRKQFGLKPYETFEDINPDEDVAMHLRNLYQHPDNVELYPGLVSEAAKEPMVPGVGIAPTYTISRVVLSDAVCLVRGDRFYTTEYHPRGLTSWGYKEVDYDLNVNHGCVFYKLFIRAFPNHFKSNSVYAHYPMVIPKENFNILTSLRRAERFDWERPAYHPERINIDTYGAAKYILENPDKYAVTWGEGLKAVLGDGGSRFMLAGDSELHAKQRQCMAAQLYKPEWRADVKAFYASMSEKLLARKSYKMGATTQVDIIRDIGNLVHVHFASRVFALPLKSEDNPRGVLSEQELYKALAIIFTCIFFDFDPVKSFPLLQAAKAAADKVGKIIEGNIKLAKFGLPIPYAQKLGKNDSLSSYGKTMIKGLLRSGMSNYEVAWSQVLPTAAAMVPNQAQVFAQAVDFYLSEAGKPYMHDLHRAACAPSTEETDALLLGYAMEGIRLAGTFGSYREVTTDDVILQDNGLEVHVSPKDRVFVSFVSAARDPNHYPNPDSVDPRRPLDSYIFYGKGPHQCLGMEASQVAITELFRTLFRHKNVRRVPGPQGQLKKVPRPGGFYAYMTEDWGTFTPFPVSMKVMWDEDEA</sequence>
<keyword evidence="2 6" id="KW-0479">Metal-binding</keyword>
<dbReference type="CDD" id="cd09817">
    <property type="entry name" value="linoleate_diol_synthase_like"/>
    <property type="match status" value="1"/>
</dbReference>
<evidence type="ECO:0000313" key="9">
    <source>
        <dbReference type="Proteomes" id="UP000233524"/>
    </source>
</evidence>
<dbReference type="PRINTS" id="PR00457">
    <property type="entry name" value="ANPEROXIDASE"/>
</dbReference>
<dbReference type="InterPro" id="IPR019791">
    <property type="entry name" value="Haem_peroxidase_animal"/>
</dbReference>
<evidence type="ECO:0000256" key="2">
    <source>
        <dbReference type="ARBA" id="ARBA00022723"/>
    </source>
</evidence>
<dbReference type="Gene3D" id="1.10.640.10">
    <property type="entry name" value="Haem peroxidase domain superfamily, animal type"/>
    <property type="match status" value="1"/>
</dbReference>
<evidence type="ECO:0000256" key="7">
    <source>
        <dbReference type="SAM" id="MobiDB-lite"/>
    </source>
</evidence>
<evidence type="ECO:0000256" key="4">
    <source>
        <dbReference type="ARBA" id="ARBA00023002"/>
    </source>
</evidence>
<dbReference type="VEuPathDB" id="FungiDB:jhhlp_008291"/>
<dbReference type="GO" id="GO:0006631">
    <property type="term" value="P:fatty acid metabolic process"/>
    <property type="evidence" value="ECO:0007669"/>
    <property type="project" value="UniProtKB-ARBA"/>
</dbReference>
<dbReference type="PANTHER" id="PTHR11903:SF13">
    <property type="entry name" value="LINOLEATE 10R-LIPOXYGENASE"/>
    <property type="match status" value="1"/>
</dbReference>
<dbReference type="InterPro" id="IPR034812">
    <property type="entry name" value="Ppo-like_N"/>
</dbReference>
<evidence type="ECO:0000313" key="8">
    <source>
        <dbReference type="EMBL" id="PKS04925.1"/>
    </source>
</evidence>
<dbReference type="STRING" id="41688.A0A2N3MXN0"/>
<dbReference type="InterPro" id="IPR010255">
    <property type="entry name" value="Haem_peroxidase_sf"/>
</dbReference>
<dbReference type="PROSITE" id="PS50292">
    <property type="entry name" value="PEROXIDASE_3"/>
    <property type="match status" value="1"/>
</dbReference>
<dbReference type="GO" id="GO:0051213">
    <property type="term" value="F:dioxygenase activity"/>
    <property type="evidence" value="ECO:0007669"/>
    <property type="project" value="UniProtKB-KW"/>
</dbReference>
<dbReference type="Pfam" id="PF00067">
    <property type="entry name" value="p450"/>
    <property type="match status" value="1"/>
</dbReference>
<evidence type="ECO:0000256" key="6">
    <source>
        <dbReference type="PIRSR" id="PIRSR619791-2"/>
    </source>
</evidence>
<dbReference type="OrthoDB" id="823504at2759"/>
<keyword evidence="5 6" id="KW-0408">Iron</keyword>
<dbReference type="GO" id="GO:0004601">
    <property type="term" value="F:peroxidase activity"/>
    <property type="evidence" value="ECO:0007669"/>
    <property type="project" value="InterPro"/>
</dbReference>
<dbReference type="InParanoid" id="A0A2N3MXN0"/>
<evidence type="ECO:0008006" key="10">
    <source>
        <dbReference type="Google" id="ProtNLM"/>
    </source>
</evidence>
<reference evidence="8 9" key="1">
    <citation type="journal article" date="2017" name="G3 (Bethesda)">
        <title>First Draft Genome Sequence of the Pathogenic Fungus Lomentospora prolificans (Formerly Scedosporium prolificans).</title>
        <authorList>
            <person name="Luo R."/>
            <person name="Zimin A."/>
            <person name="Workman R."/>
            <person name="Fan Y."/>
            <person name="Pertea G."/>
            <person name="Grossman N."/>
            <person name="Wear M.P."/>
            <person name="Jia B."/>
            <person name="Miller H."/>
            <person name="Casadevall A."/>
            <person name="Timp W."/>
            <person name="Zhang S.X."/>
            <person name="Salzberg S.L."/>
        </authorList>
    </citation>
    <scope>NUCLEOTIDE SEQUENCE [LARGE SCALE GENOMIC DNA]</scope>
    <source>
        <strain evidence="8 9">JHH-5317</strain>
    </source>
</reference>
<feature type="region of interest" description="Disordered" evidence="7">
    <location>
        <begin position="1"/>
        <end position="72"/>
    </location>
</feature>
<dbReference type="GO" id="GO:0020037">
    <property type="term" value="F:heme binding"/>
    <property type="evidence" value="ECO:0007669"/>
    <property type="project" value="InterPro"/>
</dbReference>
<dbReference type="SUPFAM" id="SSF48113">
    <property type="entry name" value="Heme-dependent peroxidases"/>
    <property type="match status" value="1"/>
</dbReference>
<feature type="binding site" description="axial binding residue" evidence="6">
    <location>
        <position position="444"/>
    </location>
    <ligand>
        <name>heme b</name>
        <dbReference type="ChEBI" id="CHEBI:60344"/>
    </ligand>
    <ligandPart>
        <name>Fe</name>
        <dbReference type="ChEBI" id="CHEBI:18248"/>
    </ligandPart>
</feature>
<feature type="compositionally biased region" description="Polar residues" evidence="7">
    <location>
        <begin position="1"/>
        <end position="28"/>
    </location>
</feature>
<comment type="subunit">
    <text evidence="1">Homotetramer.</text>
</comment>
<evidence type="ECO:0000256" key="3">
    <source>
        <dbReference type="ARBA" id="ARBA00022964"/>
    </source>
</evidence>
<dbReference type="InterPro" id="IPR036396">
    <property type="entry name" value="Cyt_P450_sf"/>
</dbReference>
<dbReference type="Proteomes" id="UP000233524">
    <property type="component" value="Unassembled WGS sequence"/>
</dbReference>
<dbReference type="GO" id="GO:0006979">
    <property type="term" value="P:response to oxidative stress"/>
    <property type="evidence" value="ECO:0007669"/>
    <property type="project" value="InterPro"/>
</dbReference>
<dbReference type="EMBL" id="NLAX01001623">
    <property type="protein sequence ID" value="PKS04925.1"/>
    <property type="molecule type" value="Genomic_DNA"/>
</dbReference>
<proteinExistence type="predicted"/>
<dbReference type="InterPro" id="IPR050783">
    <property type="entry name" value="Oxylipin_biosynth_metab"/>
</dbReference>